<comment type="function">
    <text evidence="2">Exopeptidase that catalyzes the hydrolytic cleavage of multi-L-arginyl-poly-L-aspartic acid (cyanophycin; a water-insoluble reserve polymer) into aspartate-arginine dipeptides.</text>
</comment>
<sequence>MHNRKWLLIVFVTALTFSSFVPGVSAMKGEKGPIKGNLVIVGGALGSSNSDVYKEFIHLAGGEDDARIGIIPAASSSLKSSKQFKEDMITYGLNPSDVEILELSNHDFKDTETNERKWKSNAQKNKVANQIKQLTGIWFVGGDQLKITDTLLKANGKNTKALDAIWDIYQDGAVLGGTSAGAAIMSDVMITGGDSLGGFNQSFIYEDISNPDEESAPVFIEQGLGFFQWGIVDQHFNERSRLGRLTATALKYEDQGNYAYGIDEDTAMVVSNEKQTIEVIGRSTVTVLDVSHAAVDGESIRGIDLSYLATGDQVNAQDKSFRIDEARNLETTGYEYFNFEPLPATGVLTSYGTLPNYLSYSLVDNAAADEVESYLYDSTGEGYELTFNQTADTKGYWGYKDGQKDSYSIAHVTMNATPINVQFKENGGLFEEHEPSQFTMPDYSFNPDTKGMLIMAGGALGSSNAEVYEAFIERAGESGKYGIIPAASSSLKSSHQFREDLISYGVGSEKIEILPLSNHDFKNTKEDESLWLENKNDDRLAEEVKSYDAIWFVGGDQTDITDALLNEDGSQSKVLESLWKIYEKGAVLGGTSAGAAIMSDVMIAGGGSFDTLSKGFTKTYDSMSQQEGGPAYLEKGLGFFPYGIVDQHFDNKARIGRLIATDAAHGETNEYSYGIDEDTALILDNKEKSLQVVGRAGVSVIDVNTQEESAVWKGDEDIRLSWLTSGDQLNLDTKKFSISDHKVSTTDYEYFDYEAAPHSGVLTPHAELNKYLSYALLDNVRETQVKSYSFNKGKGFELTFREGEDTEGFWGYKDGNKDDYSYLNVYLDIQPVEVSIQNR</sequence>
<dbReference type="PANTHER" id="PTHR36175:SF1">
    <property type="entry name" value="CYANOPHYCINASE"/>
    <property type="match status" value="1"/>
</dbReference>
<dbReference type="InterPro" id="IPR011811">
    <property type="entry name" value="Peptidase_S51_cyanophycinase"/>
</dbReference>
<evidence type="ECO:0000313" key="10">
    <source>
        <dbReference type="Proteomes" id="UP000321886"/>
    </source>
</evidence>
<protein>
    <recommendedName>
        <fullName evidence="5">Cyanophycinase</fullName>
        <ecNumber evidence="4">3.4.15.6</ecNumber>
    </recommendedName>
</protein>
<dbReference type="InterPro" id="IPR005320">
    <property type="entry name" value="Peptidase_S51"/>
</dbReference>
<evidence type="ECO:0000256" key="1">
    <source>
        <dbReference type="ARBA" id="ARBA00001092"/>
    </source>
</evidence>
<dbReference type="Pfam" id="PF03575">
    <property type="entry name" value="Peptidase_S51"/>
    <property type="match status" value="2"/>
</dbReference>
<dbReference type="NCBIfam" id="TIGR02069">
    <property type="entry name" value="cyanophycinase"/>
    <property type="match status" value="2"/>
</dbReference>
<dbReference type="Gene3D" id="3.40.50.880">
    <property type="match status" value="2"/>
</dbReference>
<evidence type="ECO:0000256" key="2">
    <source>
        <dbReference type="ARBA" id="ARBA00002039"/>
    </source>
</evidence>
<comment type="catalytic activity">
    <reaction evidence="1">
        <text>[L-4-(L-arginin-2-N-yl)aspartate](n) + H2O = [L-4-(L-arginin-2-N-yl)aspartate](n-1) + L-4-(L-arginin-2-N-yl)aspartate</text>
        <dbReference type="Rhea" id="RHEA:12845"/>
        <dbReference type="Rhea" id="RHEA-COMP:13728"/>
        <dbReference type="Rhea" id="RHEA-COMP:13734"/>
        <dbReference type="ChEBI" id="CHEBI:15377"/>
        <dbReference type="ChEBI" id="CHEBI:137986"/>
        <dbReference type="ChEBI" id="CHEBI:137991"/>
        <dbReference type="EC" id="3.4.15.6"/>
    </reaction>
</comment>
<dbReference type="PANTHER" id="PTHR36175">
    <property type="entry name" value="CYANOPHYCINASE"/>
    <property type="match status" value="1"/>
</dbReference>
<keyword evidence="6" id="KW-0645">Protease</keyword>
<dbReference type="AlphaFoldDB" id="A0A511WRJ1"/>
<evidence type="ECO:0000313" key="9">
    <source>
        <dbReference type="EMBL" id="GEN53766.1"/>
    </source>
</evidence>
<comment type="similarity">
    <text evidence="3">Belongs to the peptidase S51 family.</text>
</comment>
<dbReference type="InterPro" id="IPR029062">
    <property type="entry name" value="Class_I_gatase-like"/>
</dbReference>
<dbReference type="SUPFAM" id="SSF52317">
    <property type="entry name" value="Class I glutamine amidotransferase-like"/>
    <property type="match status" value="2"/>
</dbReference>
<dbReference type="Proteomes" id="UP000321886">
    <property type="component" value="Unassembled WGS sequence"/>
</dbReference>
<keyword evidence="10" id="KW-1185">Reference proteome</keyword>
<evidence type="ECO:0000256" key="5">
    <source>
        <dbReference type="ARBA" id="ARBA00015719"/>
    </source>
</evidence>
<dbReference type="GO" id="GO:0008241">
    <property type="term" value="F:peptidyl-dipeptidase activity"/>
    <property type="evidence" value="ECO:0007669"/>
    <property type="project" value="UniProtKB-EC"/>
</dbReference>
<accession>A0A511WRJ1</accession>
<evidence type="ECO:0000256" key="7">
    <source>
        <dbReference type="ARBA" id="ARBA00022801"/>
    </source>
</evidence>
<dbReference type="GO" id="GO:0008236">
    <property type="term" value="F:serine-type peptidase activity"/>
    <property type="evidence" value="ECO:0007669"/>
    <property type="project" value="UniProtKB-KW"/>
</dbReference>
<gene>
    <name evidence="9" type="ORF">HFA01_20280</name>
</gene>
<evidence type="ECO:0000256" key="6">
    <source>
        <dbReference type="ARBA" id="ARBA00022670"/>
    </source>
</evidence>
<reference evidence="9 10" key="1">
    <citation type="submission" date="2019-07" db="EMBL/GenBank/DDBJ databases">
        <title>Whole genome shotgun sequence of Halobacillus faecis NBRC 103569.</title>
        <authorList>
            <person name="Hosoyama A."/>
            <person name="Uohara A."/>
            <person name="Ohji S."/>
            <person name="Ichikawa N."/>
        </authorList>
    </citation>
    <scope>NUCLEOTIDE SEQUENCE [LARGE SCALE GENOMIC DNA]</scope>
    <source>
        <strain evidence="9 10">NBRC 103569</strain>
    </source>
</reference>
<comment type="caution">
    <text evidence="9">The sequence shown here is derived from an EMBL/GenBank/DDBJ whole genome shotgun (WGS) entry which is preliminary data.</text>
</comment>
<dbReference type="GO" id="GO:0006508">
    <property type="term" value="P:proteolysis"/>
    <property type="evidence" value="ECO:0007669"/>
    <property type="project" value="UniProtKB-KW"/>
</dbReference>
<dbReference type="RefSeq" id="WP_146815744.1">
    <property type="nucleotide sequence ID" value="NZ_BJYD01000017.1"/>
</dbReference>
<dbReference type="OrthoDB" id="9799980at2"/>
<organism evidence="9 10">
    <name type="scientific">Halobacillus faecis</name>
    <dbReference type="NCBI Taxonomy" id="360184"/>
    <lineage>
        <taxon>Bacteria</taxon>
        <taxon>Bacillati</taxon>
        <taxon>Bacillota</taxon>
        <taxon>Bacilli</taxon>
        <taxon>Bacillales</taxon>
        <taxon>Bacillaceae</taxon>
        <taxon>Halobacillus</taxon>
    </lineage>
</organism>
<evidence type="ECO:0000256" key="8">
    <source>
        <dbReference type="ARBA" id="ARBA00022825"/>
    </source>
</evidence>
<dbReference type="EC" id="3.4.15.6" evidence="4"/>
<evidence type="ECO:0000256" key="3">
    <source>
        <dbReference type="ARBA" id="ARBA00006534"/>
    </source>
</evidence>
<evidence type="ECO:0000256" key="4">
    <source>
        <dbReference type="ARBA" id="ARBA00013115"/>
    </source>
</evidence>
<proteinExistence type="inferred from homology"/>
<dbReference type="CDD" id="cd03145">
    <property type="entry name" value="GAT1_cyanophycinase"/>
    <property type="match status" value="2"/>
</dbReference>
<keyword evidence="8" id="KW-0720">Serine protease</keyword>
<keyword evidence="7" id="KW-0378">Hydrolase</keyword>
<dbReference type="EMBL" id="BJYD01000017">
    <property type="protein sequence ID" value="GEN53766.1"/>
    <property type="molecule type" value="Genomic_DNA"/>
</dbReference>
<name>A0A511WRJ1_9BACI</name>